<keyword evidence="2" id="KW-0812">Transmembrane</keyword>
<keyword evidence="3" id="KW-0732">Signal</keyword>
<reference evidence="5" key="2">
    <citation type="submission" date="2023-07" db="EMBL/GenBank/DDBJ databases">
        <title>Shewanella mangrovi sp. nov., an acetaldehyde- degrading bacterium isolated from mangrove sediment.</title>
        <authorList>
            <person name="Liu Y."/>
        </authorList>
    </citation>
    <scope>NUCLEOTIDE SEQUENCE [LARGE SCALE GENOMIC DNA]</scope>
    <source>
        <strain evidence="5">C32</strain>
    </source>
</reference>
<accession>A0ABT2FJW7</accession>
<feature type="signal peptide" evidence="3">
    <location>
        <begin position="1"/>
        <end position="22"/>
    </location>
</feature>
<comment type="caution">
    <text evidence="4">The sequence shown here is derived from an EMBL/GenBank/DDBJ whole genome shotgun (WGS) entry which is preliminary data.</text>
</comment>
<organism evidence="4 5">
    <name type="scientific">Shewanella electrica</name>
    <dbReference type="NCBI Taxonomy" id="515560"/>
    <lineage>
        <taxon>Bacteria</taxon>
        <taxon>Pseudomonadati</taxon>
        <taxon>Pseudomonadota</taxon>
        <taxon>Gammaproteobacteria</taxon>
        <taxon>Alteromonadales</taxon>
        <taxon>Shewanellaceae</taxon>
        <taxon>Shewanella</taxon>
    </lineage>
</organism>
<evidence type="ECO:0000313" key="4">
    <source>
        <dbReference type="EMBL" id="MCS4556630.1"/>
    </source>
</evidence>
<evidence type="ECO:0000256" key="3">
    <source>
        <dbReference type="SAM" id="SignalP"/>
    </source>
</evidence>
<gene>
    <name evidence="4" type="ORF">L9G74_09280</name>
</gene>
<dbReference type="EMBL" id="JAKOGG010000005">
    <property type="protein sequence ID" value="MCS4556630.1"/>
    <property type="molecule type" value="Genomic_DNA"/>
</dbReference>
<dbReference type="RefSeq" id="WP_238896034.1">
    <property type="nucleotide sequence ID" value="NZ_JAKOGG010000005.1"/>
</dbReference>
<feature type="chain" id="PRO_5045878370" description="Nickel transport protein" evidence="3">
    <location>
        <begin position="23"/>
        <end position="203"/>
    </location>
</feature>
<evidence type="ECO:0008006" key="6">
    <source>
        <dbReference type="Google" id="ProtNLM"/>
    </source>
</evidence>
<name>A0ABT2FJW7_9GAMM</name>
<keyword evidence="2" id="KW-1133">Transmembrane helix</keyword>
<keyword evidence="2" id="KW-0472">Membrane</keyword>
<evidence type="ECO:0000256" key="1">
    <source>
        <dbReference type="SAM" id="MobiDB-lite"/>
    </source>
</evidence>
<feature type="region of interest" description="Disordered" evidence="1">
    <location>
        <begin position="106"/>
        <end position="126"/>
    </location>
</feature>
<dbReference type="Proteomes" id="UP001201549">
    <property type="component" value="Unassembled WGS sequence"/>
</dbReference>
<reference evidence="4 5" key="1">
    <citation type="submission" date="2022-02" db="EMBL/GenBank/DDBJ databases">
        <authorList>
            <person name="Zhuang L."/>
        </authorList>
    </citation>
    <scope>NUCLEOTIDE SEQUENCE [LARGE SCALE GENOMIC DNA]</scope>
    <source>
        <strain evidence="4 5">C32</strain>
    </source>
</reference>
<evidence type="ECO:0000256" key="2">
    <source>
        <dbReference type="SAM" id="Phobius"/>
    </source>
</evidence>
<keyword evidence="5" id="KW-1185">Reference proteome</keyword>
<protein>
    <recommendedName>
        <fullName evidence="6">Nickel transport protein</fullName>
    </recommendedName>
</protein>
<feature type="transmembrane region" description="Helical" evidence="2">
    <location>
        <begin position="181"/>
        <end position="198"/>
    </location>
</feature>
<evidence type="ECO:0000313" key="5">
    <source>
        <dbReference type="Proteomes" id="UP001201549"/>
    </source>
</evidence>
<proteinExistence type="predicted"/>
<sequence>MLKCFNYLPLLLLLLLSTSASAHLLKVFAWMEGQQIVGNAYFAGGIAAGGANIVVFDAQQQALANIHPEADGSFRITVPFSQGYDIEANTGDGHVAHWQIPAAEVTSSPAGANPAPIASEQTSSKPTKRFNILAEPEATTQSNGVNCTQLTEAIQTAVAKEIGPLRMELQQAESRAKLSDVIGGLGFIFGIAGIALWWRSRKR</sequence>